<protein>
    <recommendedName>
        <fullName evidence="3">Ricin B lectin domain-containing protein</fullName>
    </recommendedName>
</protein>
<accession>A0ABW5SI97</accession>
<organism evidence="1 2">
    <name type="scientific">Paenibacillus shunpengii</name>
    <dbReference type="NCBI Taxonomy" id="2054424"/>
    <lineage>
        <taxon>Bacteria</taxon>
        <taxon>Bacillati</taxon>
        <taxon>Bacillota</taxon>
        <taxon>Bacilli</taxon>
        <taxon>Bacillales</taxon>
        <taxon>Paenibacillaceae</taxon>
        <taxon>Paenibacillus</taxon>
    </lineage>
</organism>
<reference evidence="2" key="1">
    <citation type="journal article" date="2019" name="Int. J. Syst. Evol. Microbiol.">
        <title>The Global Catalogue of Microorganisms (GCM) 10K type strain sequencing project: providing services to taxonomists for standard genome sequencing and annotation.</title>
        <authorList>
            <consortium name="The Broad Institute Genomics Platform"/>
            <consortium name="The Broad Institute Genome Sequencing Center for Infectious Disease"/>
            <person name="Wu L."/>
            <person name="Ma J."/>
        </authorList>
    </citation>
    <scope>NUCLEOTIDE SEQUENCE [LARGE SCALE GENOMIC DNA]</scope>
    <source>
        <strain evidence="2">KCTC 33849</strain>
    </source>
</reference>
<sequence>MSTADGGDVVQWTYWGGDGQLWYLEPAN</sequence>
<dbReference type="RefSeq" id="WP_379262856.1">
    <property type="nucleotide sequence ID" value="NZ_JBHUMJ010000002.1"/>
</dbReference>
<dbReference type="EMBL" id="JBHUMJ010000002">
    <property type="protein sequence ID" value="MFD2699426.1"/>
    <property type="molecule type" value="Genomic_DNA"/>
</dbReference>
<dbReference type="Proteomes" id="UP001597540">
    <property type="component" value="Unassembled WGS sequence"/>
</dbReference>
<evidence type="ECO:0008006" key="3">
    <source>
        <dbReference type="Google" id="ProtNLM"/>
    </source>
</evidence>
<comment type="caution">
    <text evidence="1">The sequence shown here is derived from an EMBL/GenBank/DDBJ whole genome shotgun (WGS) entry which is preliminary data.</text>
</comment>
<dbReference type="InterPro" id="IPR035992">
    <property type="entry name" value="Ricin_B-like_lectins"/>
</dbReference>
<dbReference type="SUPFAM" id="SSF50370">
    <property type="entry name" value="Ricin B-like lectins"/>
    <property type="match status" value="1"/>
</dbReference>
<proteinExistence type="predicted"/>
<evidence type="ECO:0000313" key="2">
    <source>
        <dbReference type="Proteomes" id="UP001597540"/>
    </source>
</evidence>
<name>A0ABW5SI97_9BACL</name>
<keyword evidence="2" id="KW-1185">Reference proteome</keyword>
<gene>
    <name evidence="1" type="ORF">ACFSVM_02990</name>
</gene>
<dbReference type="Gene3D" id="2.80.10.50">
    <property type="match status" value="1"/>
</dbReference>
<evidence type="ECO:0000313" key="1">
    <source>
        <dbReference type="EMBL" id="MFD2699426.1"/>
    </source>
</evidence>